<accession>A0ABY8BWU1</accession>
<dbReference type="SUPFAM" id="SSF51905">
    <property type="entry name" value="FAD/NAD(P)-binding domain"/>
    <property type="match status" value="1"/>
</dbReference>
<evidence type="ECO:0000259" key="5">
    <source>
        <dbReference type="Pfam" id="PF01494"/>
    </source>
</evidence>
<dbReference type="InterPro" id="IPR050641">
    <property type="entry name" value="RIFMO-like"/>
</dbReference>
<organism evidence="6 7">
    <name type="scientific">Microbacterium horticulturae</name>
    <dbReference type="NCBI Taxonomy" id="3028316"/>
    <lineage>
        <taxon>Bacteria</taxon>
        <taxon>Bacillati</taxon>
        <taxon>Actinomycetota</taxon>
        <taxon>Actinomycetes</taxon>
        <taxon>Micrococcales</taxon>
        <taxon>Microbacteriaceae</taxon>
        <taxon>Microbacterium</taxon>
    </lineage>
</organism>
<dbReference type="PRINTS" id="PR00420">
    <property type="entry name" value="RNGMNOXGNASE"/>
</dbReference>
<feature type="compositionally biased region" description="Low complexity" evidence="4">
    <location>
        <begin position="87"/>
        <end position="105"/>
    </location>
</feature>
<dbReference type="PANTHER" id="PTHR43004:SF19">
    <property type="entry name" value="BINDING MONOOXYGENASE, PUTATIVE (JCVI)-RELATED"/>
    <property type="match status" value="1"/>
</dbReference>
<keyword evidence="6" id="KW-0503">Monooxygenase</keyword>
<evidence type="ECO:0000256" key="4">
    <source>
        <dbReference type="SAM" id="MobiDB-lite"/>
    </source>
</evidence>
<dbReference type="Gene3D" id="3.40.30.120">
    <property type="match status" value="1"/>
</dbReference>
<feature type="domain" description="FAD-binding" evidence="5">
    <location>
        <begin position="3"/>
        <end position="366"/>
    </location>
</feature>
<dbReference type="Proteomes" id="UP001214553">
    <property type="component" value="Chromosome"/>
</dbReference>
<dbReference type="GO" id="GO:0004497">
    <property type="term" value="F:monooxygenase activity"/>
    <property type="evidence" value="ECO:0007669"/>
    <property type="project" value="UniProtKB-KW"/>
</dbReference>
<gene>
    <name evidence="6" type="ORF">PU630_14070</name>
</gene>
<dbReference type="RefSeq" id="WP_275277682.1">
    <property type="nucleotide sequence ID" value="NZ_CP119108.1"/>
</dbReference>
<keyword evidence="7" id="KW-1185">Reference proteome</keyword>
<feature type="region of interest" description="Disordered" evidence="4">
    <location>
        <begin position="63"/>
        <end position="105"/>
    </location>
</feature>
<keyword evidence="6" id="KW-0560">Oxidoreductase</keyword>
<keyword evidence="2" id="KW-0285">Flavoprotein</keyword>
<evidence type="ECO:0000256" key="1">
    <source>
        <dbReference type="ARBA" id="ARBA00001974"/>
    </source>
</evidence>
<reference evidence="6 7" key="1">
    <citation type="submission" date="2023-03" db="EMBL/GenBank/DDBJ databases">
        <title>Genome sequence of Microbacterium sp. KACC 23027.</title>
        <authorList>
            <person name="Kim S."/>
            <person name="Heo J."/>
            <person name="Kwon S.-W."/>
        </authorList>
    </citation>
    <scope>NUCLEOTIDE SEQUENCE [LARGE SCALE GENOMIC DNA]</scope>
    <source>
        <strain evidence="6 7">KACC 23027</strain>
    </source>
</reference>
<proteinExistence type="predicted"/>
<dbReference type="InterPro" id="IPR002938">
    <property type="entry name" value="FAD-bd"/>
</dbReference>
<dbReference type="Pfam" id="PF21274">
    <property type="entry name" value="Rng_hyd_C"/>
    <property type="match status" value="1"/>
</dbReference>
<evidence type="ECO:0000313" key="7">
    <source>
        <dbReference type="Proteomes" id="UP001214553"/>
    </source>
</evidence>
<dbReference type="Gene3D" id="3.30.70.2450">
    <property type="match status" value="1"/>
</dbReference>
<dbReference type="InterPro" id="IPR036188">
    <property type="entry name" value="FAD/NAD-bd_sf"/>
</dbReference>
<comment type="cofactor">
    <cofactor evidence="1">
        <name>FAD</name>
        <dbReference type="ChEBI" id="CHEBI:57692"/>
    </cofactor>
</comment>
<dbReference type="PANTHER" id="PTHR43004">
    <property type="entry name" value="TRK SYSTEM POTASSIUM UPTAKE PROTEIN"/>
    <property type="match status" value="1"/>
</dbReference>
<dbReference type="EMBL" id="CP119108">
    <property type="protein sequence ID" value="WEG08352.1"/>
    <property type="molecule type" value="Genomic_DNA"/>
</dbReference>
<name>A0ABY8BWU1_9MICO</name>
<evidence type="ECO:0000256" key="2">
    <source>
        <dbReference type="ARBA" id="ARBA00022630"/>
    </source>
</evidence>
<evidence type="ECO:0000256" key="3">
    <source>
        <dbReference type="ARBA" id="ARBA00022827"/>
    </source>
</evidence>
<evidence type="ECO:0000313" key="6">
    <source>
        <dbReference type="EMBL" id="WEG08352.1"/>
    </source>
</evidence>
<dbReference type="Gene3D" id="3.50.50.60">
    <property type="entry name" value="FAD/NAD(P)-binding domain"/>
    <property type="match status" value="1"/>
</dbReference>
<sequence>MNDVVIVGGGPVGLMLAHELSLAGVQPIVLERAGAIDPTIKAGSLNGRAADTLRRRGVALDAGAFGAPSRGTPAGAGAGSPGERRSGSTGARAASAQAAHPQAARPRFVGHVAGMLIGPDLPRPERLTHSTPPAMISQQQIQQLLEQRLAERGVEVRRGIHVTGVSQNDQSVRVLTDAGDVEADWVVGADGGRSAVRKSAGFAFPGLDGIMTGYQMLVAGDGLDDIPIGWTVSPTGVFRRIPNNLILTAEFDGAPVDRDAEITADELTGSLRRVTGVDATVTAVMSATRFTDNTRIAGSYRRGRVLLAGDAAHVHPPFGGQGLSLGMLDAVALGWRLAGVVAGRLPEAVFDDYARERRPEAERIIEYSRAQVGLMRTDERSRAAARLFRTLMDTPDGATEMVRVISGDVVSYANDDGPAGTLADDWPGAEGGSLFDASADGQVVVAVRPGVALDIDVCTFVTDAAPAAVTVVRPDGVIAWAGEASDTAGLHDALAALGVPVPVH</sequence>
<dbReference type="Pfam" id="PF01494">
    <property type="entry name" value="FAD_binding_3"/>
    <property type="match status" value="1"/>
</dbReference>
<protein>
    <submittedName>
        <fullName evidence="6">FAD-dependent monooxygenase</fullName>
    </submittedName>
</protein>
<keyword evidence="3" id="KW-0274">FAD</keyword>